<name>A0A7S2V4C1_9STRA</name>
<keyword evidence="3" id="KW-0732">Signal</keyword>
<protein>
    <recommendedName>
        <fullName evidence="5">Transmembrane protein</fullName>
    </recommendedName>
</protein>
<feature type="chain" id="PRO_5031193158" description="Transmembrane protein" evidence="3">
    <location>
        <begin position="28"/>
        <end position="140"/>
    </location>
</feature>
<proteinExistence type="predicted"/>
<organism evidence="4">
    <name type="scientific">Fibrocapsa japonica</name>
    <dbReference type="NCBI Taxonomy" id="94617"/>
    <lineage>
        <taxon>Eukaryota</taxon>
        <taxon>Sar</taxon>
        <taxon>Stramenopiles</taxon>
        <taxon>Ochrophyta</taxon>
        <taxon>Raphidophyceae</taxon>
        <taxon>Chattonellales</taxon>
        <taxon>Chattonellaceae</taxon>
        <taxon>Fibrocapsa</taxon>
    </lineage>
</organism>
<keyword evidence="2" id="KW-0472">Membrane</keyword>
<evidence type="ECO:0000256" key="2">
    <source>
        <dbReference type="SAM" id="Phobius"/>
    </source>
</evidence>
<feature type="transmembrane region" description="Helical" evidence="2">
    <location>
        <begin position="102"/>
        <end position="122"/>
    </location>
</feature>
<reference evidence="4" key="1">
    <citation type="submission" date="2021-01" db="EMBL/GenBank/DDBJ databases">
        <authorList>
            <person name="Corre E."/>
            <person name="Pelletier E."/>
            <person name="Niang G."/>
            <person name="Scheremetjew M."/>
            <person name="Finn R."/>
            <person name="Kale V."/>
            <person name="Holt S."/>
            <person name="Cochrane G."/>
            <person name="Meng A."/>
            <person name="Brown T."/>
            <person name="Cohen L."/>
        </authorList>
    </citation>
    <scope>NUCLEOTIDE SEQUENCE</scope>
    <source>
        <strain evidence="4">CCMP1661</strain>
    </source>
</reference>
<sequence length="140" mass="16329">MARRKTLVTITLFYILFFCSNFQYAQARWSYGGKAGLDKIKRAQAEEEILEQLKDEVEEMDHDEMMRKVREIRMKQDAEAAMKRAQRPKDRHSDDPWKNGTYVRYVAGALAIGLTGLALYAFRDMVDDPKAKKQRVGKYT</sequence>
<keyword evidence="2" id="KW-1133">Transmembrane helix</keyword>
<evidence type="ECO:0008006" key="5">
    <source>
        <dbReference type="Google" id="ProtNLM"/>
    </source>
</evidence>
<accession>A0A7S2V4C1</accession>
<evidence type="ECO:0000256" key="3">
    <source>
        <dbReference type="SAM" id="SignalP"/>
    </source>
</evidence>
<evidence type="ECO:0000313" key="4">
    <source>
        <dbReference type="EMBL" id="CAD9871856.1"/>
    </source>
</evidence>
<gene>
    <name evidence="4" type="ORF">FJAP1339_LOCUS10392</name>
</gene>
<dbReference type="EMBL" id="HBHR01020426">
    <property type="protein sequence ID" value="CAD9871856.1"/>
    <property type="molecule type" value="Transcribed_RNA"/>
</dbReference>
<feature type="signal peptide" evidence="3">
    <location>
        <begin position="1"/>
        <end position="27"/>
    </location>
</feature>
<evidence type="ECO:0000256" key="1">
    <source>
        <dbReference type="SAM" id="MobiDB-lite"/>
    </source>
</evidence>
<keyword evidence="2" id="KW-0812">Transmembrane</keyword>
<dbReference type="AlphaFoldDB" id="A0A7S2V4C1"/>
<feature type="region of interest" description="Disordered" evidence="1">
    <location>
        <begin position="77"/>
        <end position="96"/>
    </location>
</feature>